<comment type="catalytic activity">
    <reaction evidence="6">
        <text>a hydroperoxide + L-cysteinyl-[protein] = S-hydroxy-L-cysteinyl-[protein] + an alcohol</text>
        <dbReference type="Rhea" id="RHEA:67124"/>
        <dbReference type="Rhea" id="RHEA-COMP:10131"/>
        <dbReference type="Rhea" id="RHEA-COMP:17193"/>
        <dbReference type="ChEBI" id="CHEBI:29950"/>
        <dbReference type="ChEBI" id="CHEBI:30879"/>
        <dbReference type="ChEBI" id="CHEBI:35924"/>
        <dbReference type="ChEBI" id="CHEBI:61973"/>
    </reaction>
    <physiologicalReaction direction="left-to-right" evidence="6">
        <dbReference type="Rhea" id="RHEA:67125"/>
    </physiologicalReaction>
</comment>
<feature type="region of interest" description="Disordered" evidence="7">
    <location>
        <begin position="419"/>
        <end position="438"/>
    </location>
</feature>
<evidence type="ECO:0000256" key="6">
    <source>
        <dbReference type="ARBA" id="ARBA00049242"/>
    </source>
</evidence>
<proteinExistence type="inferred from homology"/>
<dbReference type="InterPro" id="IPR006730">
    <property type="entry name" value="Sestrin"/>
</dbReference>
<feature type="compositionally biased region" description="Low complexity" evidence="7">
    <location>
        <begin position="489"/>
        <end position="502"/>
    </location>
</feature>
<dbReference type="Pfam" id="PF01652">
    <property type="entry name" value="IF4E"/>
    <property type="match status" value="1"/>
</dbReference>
<dbReference type="InterPro" id="IPR019770">
    <property type="entry name" value="TIF_eIF_4E_CS"/>
</dbReference>
<keyword evidence="10" id="KW-1185">Reference proteome</keyword>
<comment type="subcellular location">
    <subcellularLocation>
        <location evidence="1">Cytoplasm</location>
    </subcellularLocation>
</comment>
<dbReference type="GO" id="GO:0005634">
    <property type="term" value="C:nucleus"/>
    <property type="evidence" value="ECO:0007669"/>
    <property type="project" value="InterPro"/>
</dbReference>
<dbReference type="Gene3D" id="1.20.1290.10">
    <property type="entry name" value="AhpD-like"/>
    <property type="match status" value="1"/>
</dbReference>
<dbReference type="PANTHER" id="PTHR12474">
    <property type="entry name" value="P53 REGULATED PA26 NUCLEAR PROTEIN SESTRIN"/>
    <property type="match status" value="1"/>
</dbReference>
<dbReference type="InterPro" id="IPR046347">
    <property type="entry name" value="bZIP_sf"/>
</dbReference>
<dbReference type="Pfam" id="PF04636">
    <property type="entry name" value="PA26"/>
    <property type="match status" value="1"/>
</dbReference>
<evidence type="ECO:0000313" key="10">
    <source>
        <dbReference type="Proteomes" id="UP000075885"/>
    </source>
</evidence>
<accession>A0A182PDP8</accession>
<name>A0A182PDP8_9DIPT</name>
<reference evidence="9" key="2">
    <citation type="submission" date="2020-05" db="UniProtKB">
        <authorList>
            <consortium name="EnsemblMetazoa"/>
        </authorList>
    </citation>
    <scope>IDENTIFICATION</scope>
    <source>
        <strain evidence="9">Epiroticus2</strain>
    </source>
</reference>
<dbReference type="InterPro" id="IPR004827">
    <property type="entry name" value="bZIP"/>
</dbReference>
<dbReference type="GO" id="GO:1990253">
    <property type="term" value="P:cellular response to leucine starvation"/>
    <property type="evidence" value="ECO:0007669"/>
    <property type="project" value="TreeGrafter"/>
</dbReference>
<dbReference type="SUPFAM" id="SSF69118">
    <property type="entry name" value="AhpD-like"/>
    <property type="match status" value="1"/>
</dbReference>
<dbReference type="Gene3D" id="1.20.5.170">
    <property type="match status" value="1"/>
</dbReference>
<dbReference type="FunFam" id="1.20.1290.10:FF:000001">
    <property type="entry name" value="Sestrin 1"/>
    <property type="match status" value="1"/>
</dbReference>
<keyword evidence="3" id="KW-0963">Cytoplasm</keyword>
<dbReference type="GO" id="GO:0003700">
    <property type="term" value="F:DNA-binding transcription factor activity"/>
    <property type="evidence" value="ECO:0007669"/>
    <property type="project" value="InterPro"/>
</dbReference>
<evidence type="ECO:0000256" key="1">
    <source>
        <dbReference type="ARBA" id="ARBA00004496"/>
    </source>
</evidence>
<sequence>MPIADCPPDVIDYGSKNSPADSSNLDHVTKVIAYHPRYLDHFLNTQKFVMQCDGPLPYDYRNYIAIMAAARHKCTYLVNLYEEIFLANGGDPNWLNGVENIPAKLRAISDINKILAHRPWLLNKEHIERLTKGQNSWSLSEVVHAIVLLAHYHSLSSFVFSCGLTQEVDGASHKIENNNVLTQKTAFTRFNDLYNSQHPESLPNSDDGNIRPEVTVDALMQRMKRLSEKNDECSETELSNRFKHVEQQAAELPPVVREAPADVPQQLGRYVDDPGFTYQDFARRGAENIPQTFRIQDYSWDDHGYSLVNRLYNDVGFYLDEKFRAAYNLTYYTIAGRTNVDTSKFRRAIWNYIQCIYGIRHDDYDYGEVNQLLDRSLKMFIKTACCFPERITKMDYDSVLNEEIPVVYHKSMARQFPAKDRTPEQMEMRRRNTEAARISRAKSKMAEMMMEKEATELSTVNTSIKRMIASQLAYANELCALLDIPKQQQQQNDNENTEQSQEVAEQSNAPDTIDPECLIKHPLQHTWTLWYLEVDRSKKWTDSMNEVTSFSTVEDFWSLFNHIRGPSEIKVGGDYMLFKSHIRPMWEDEANKHGGRWTVNMNKRLSDKYWLDTVLCLIGEAFDHSDQICGATVNVRQKIDKISIWTADYDNRAAVLDIGRKYKERLNLRENIYYQMHKDTMVKQSSTGPKSTYSV</sequence>
<dbReference type="PROSITE" id="PS00813">
    <property type="entry name" value="IF4E"/>
    <property type="match status" value="1"/>
</dbReference>
<dbReference type="GO" id="GO:0071233">
    <property type="term" value="P:cellular response to L-leucine"/>
    <property type="evidence" value="ECO:0007669"/>
    <property type="project" value="TreeGrafter"/>
</dbReference>
<dbReference type="GO" id="GO:0070728">
    <property type="term" value="F:L-leucine binding"/>
    <property type="evidence" value="ECO:0007669"/>
    <property type="project" value="TreeGrafter"/>
</dbReference>
<dbReference type="GO" id="GO:1904262">
    <property type="term" value="P:negative regulation of TORC1 signaling"/>
    <property type="evidence" value="ECO:0007669"/>
    <property type="project" value="TreeGrafter"/>
</dbReference>
<dbReference type="GO" id="GO:0016684">
    <property type="term" value="F:oxidoreductase activity, acting on peroxide as acceptor"/>
    <property type="evidence" value="ECO:0007669"/>
    <property type="project" value="TreeGrafter"/>
</dbReference>
<organism evidence="9 10">
    <name type="scientific">Anopheles epiroticus</name>
    <dbReference type="NCBI Taxonomy" id="199890"/>
    <lineage>
        <taxon>Eukaryota</taxon>
        <taxon>Metazoa</taxon>
        <taxon>Ecdysozoa</taxon>
        <taxon>Arthropoda</taxon>
        <taxon>Hexapoda</taxon>
        <taxon>Insecta</taxon>
        <taxon>Pterygota</taxon>
        <taxon>Neoptera</taxon>
        <taxon>Endopterygota</taxon>
        <taxon>Diptera</taxon>
        <taxon>Nematocera</taxon>
        <taxon>Culicoidea</taxon>
        <taxon>Culicidae</taxon>
        <taxon>Anophelinae</taxon>
        <taxon>Anopheles</taxon>
    </lineage>
</organism>
<dbReference type="VEuPathDB" id="VectorBase:AEPI005053"/>
<dbReference type="InterPro" id="IPR029032">
    <property type="entry name" value="AhpD-like"/>
</dbReference>
<evidence type="ECO:0000256" key="7">
    <source>
        <dbReference type="SAM" id="MobiDB-lite"/>
    </source>
</evidence>
<evidence type="ECO:0000256" key="5">
    <source>
        <dbReference type="ARBA" id="ARBA00032656"/>
    </source>
</evidence>
<reference evidence="10" key="1">
    <citation type="submission" date="2013-03" db="EMBL/GenBank/DDBJ databases">
        <title>The Genome Sequence of Anopheles epiroticus epiroticus2.</title>
        <authorList>
            <consortium name="The Broad Institute Genomics Platform"/>
            <person name="Neafsey D.E."/>
            <person name="Howell P."/>
            <person name="Walker B."/>
            <person name="Young S.K."/>
            <person name="Zeng Q."/>
            <person name="Gargeya S."/>
            <person name="Fitzgerald M."/>
            <person name="Haas B."/>
            <person name="Abouelleil A."/>
            <person name="Allen A.W."/>
            <person name="Alvarado L."/>
            <person name="Arachchi H.M."/>
            <person name="Berlin A.M."/>
            <person name="Chapman S.B."/>
            <person name="Gainer-Dewar J."/>
            <person name="Goldberg J."/>
            <person name="Griggs A."/>
            <person name="Gujja S."/>
            <person name="Hansen M."/>
            <person name="Howarth C."/>
            <person name="Imamovic A."/>
            <person name="Ireland A."/>
            <person name="Larimer J."/>
            <person name="McCowan C."/>
            <person name="Murphy C."/>
            <person name="Pearson M."/>
            <person name="Poon T.W."/>
            <person name="Priest M."/>
            <person name="Roberts A."/>
            <person name="Saif S."/>
            <person name="Shea T."/>
            <person name="Sisk P."/>
            <person name="Sykes S."/>
            <person name="Wortman J."/>
            <person name="Nusbaum C."/>
            <person name="Birren B."/>
        </authorList>
    </citation>
    <scope>NUCLEOTIDE SEQUENCE [LARGE SCALE GENOMIC DNA]</scope>
    <source>
        <strain evidence="10">Epiroticus2</strain>
    </source>
</reference>
<dbReference type="GO" id="GO:0000340">
    <property type="term" value="F:RNA 7-methylguanosine cap binding"/>
    <property type="evidence" value="ECO:0007669"/>
    <property type="project" value="UniProtKB-ARBA"/>
</dbReference>
<dbReference type="GO" id="GO:1901031">
    <property type="term" value="P:regulation of response to reactive oxygen species"/>
    <property type="evidence" value="ECO:0007669"/>
    <property type="project" value="InterPro"/>
</dbReference>
<dbReference type="Proteomes" id="UP000075885">
    <property type="component" value="Unassembled WGS sequence"/>
</dbReference>
<feature type="region of interest" description="Disordered" evidence="7">
    <location>
        <begin position="489"/>
        <end position="515"/>
    </location>
</feature>
<keyword evidence="4" id="KW-0560">Oxidoreductase</keyword>
<evidence type="ECO:0000256" key="2">
    <source>
        <dbReference type="ARBA" id="ARBA00008350"/>
    </source>
</evidence>
<protein>
    <recommendedName>
        <fullName evidence="5">eIF-4F 25 kDa subunit</fullName>
    </recommendedName>
</protein>
<dbReference type="PANTHER" id="PTHR12474:SF0">
    <property type="entry name" value="SESTRIN HOMOLOG"/>
    <property type="match status" value="1"/>
</dbReference>
<feature type="compositionally biased region" description="Basic and acidic residues" evidence="7">
    <location>
        <begin position="419"/>
        <end position="434"/>
    </location>
</feature>
<dbReference type="EnsemblMetazoa" id="AEPI005053-RA">
    <property type="protein sequence ID" value="AEPI005053-PA"/>
    <property type="gene ID" value="AEPI005053"/>
</dbReference>
<dbReference type="SUPFAM" id="SSF55418">
    <property type="entry name" value="eIF4e-like"/>
    <property type="match status" value="1"/>
</dbReference>
<dbReference type="SUPFAM" id="SSF57959">
    <property type="entry name" value="Leucine zipper domain"/>
    <property type="match status" value="1"/>
</dbReference>
<evidence type="ECO:0000259" key="8">
    <source>
        <dbReference type="Pfam" id="PF07716"/>
    </source>
</evidence>
<dbReference type="AlphaFoldDB" id="A0A182PDP8"/>
<dbReference type="STRING" id="199890.A0A182PDP8"/>
<feature type="domain" description="BZIP" evidence="8">
    <location>
        <begin position="424"/>
        <end position="469"/>
    </location>
</feature>
<dbReference type="Pfam" id="PF07716">
    <property type="entry name" value="bZIP_2"/>
    <property type="match status" value="1"/>
</dbReference>
<evidence type="ECO:0000256" key="3">
    <source>
        <dbReference type="ARBA" id="ARBA00022490"/>
    </source>
</evidence>
<dbReference type="GO" id="GO:0003743">
    <property type="term" value="F:translation initiation factor activity"/>
    <property type="evidence" value="ECO:0007669"/>
    <property type="project" value="InterPro"/>
</dbReference>
<dbReference type="Gene3D" id="3.30.760.10">
    <property type="entry name" value="RNA Cap, Translation Initiation Factor Eif4e"/>
    <property type="match status" value="1"/>
</dbReference>
<dbReference type="InterPro" id="IPR023398">
    <property type="entry name" value="TIF_eIF4e-like"/>
</dbReference>
<dbReference type="GO" id="GO:0005737">
    <property type="term" value="C:cytoplasm"/>
    <property type="evidence" value="ECO:0007669"/>
    <property type="project" value="UniProtKB-SubCell"/>
</dbReference>
<dbReference type="InterPro" id="IPR001040">
    <property type="entry name" value="TIF_eIF_4E"/>
</dbReference>
<evidence type="ECO:0000313" key="9">
    <source>
        <dbReference type="EnsemblMetazoa" id="AEPI005053-PA"/>
    </source>
</evidence>
<comment type="similarity">
    <text evidence="2">Belongs to the sestrin family.</text>
</comment>
<evidence type="ECO:0000256" key="4">
    <source>
        <dbReference type="ARBA" id="ARBA00023002"/>
    </source>
</evidence>
<dbReference type="GO" id="GO:0016239">
    <property type="term" value="P:positive regulation of macroautophagy"/>
    <property type="evidence" value="ECO:0007669"/>
    <property type="project" value="TreeGrafter"/>
</dbReference>